<dbReference type="CDD" id="cd21678">
    <property type="entry name" value="SMP_TCB"/>
    <property type="match status" value="1"/>
</dbReference>
<dbReference type="GO" id="GO:0060304">
    <property type="term" value="P:regulation of phosphatidylinositol dephosphorylation"/>
    <property type="evidence" value="ECO:0007669"/>
    <property type="project" value="EnsemblFungi"/>
</dbReference>
<dbReference type="FunFam" id="2.60.40.150:FF:000217">
    <property type="entry name" value="Tcb1p"/>
    <property type="match status" value="1"/>
</dbReference>
<dbReference type="OrthoDB" id="1029639at2759"/>
<dbReference type="PIRSF" id="PIRSF037232">
    <property type="entry name" value="Tricalbin"/>
    <property type="match status" value="1"/>
</dbReference>
<dbReference type="GO" id="GO:0061817">
    <property type="term" value="P:endoplasmic reticulum-plasma membrane tethering"/>
    <property type="evidence" value="ECO:0007669"/>
    <property type="project" value="InterPro"/>
</dbReference>
<dbReference type="InParanoid" id="H2B0U7"/>
<dbReference type="PRINTS" id="PR00360">
    <property type="entry name" value="C2DOMAIN"/>
</dbReference>
<evidence type="ECO:0000313" key="15">
    <source>
        <dbReference type="Proteomes" id="UP000005220"/>
    </source>
</evidence>
<dbReference type="InterPro" id="IPR031468">
    <property type="entry name" value="SMP_LBD"/>
</dbReference>
<name>H2B0U7_KAZAF</name>
<evidence type="ECO:0000256" key="7">
    <source>
        <dbReference type="ARBA" id="ARBA00023121"/>
    </source>
</evidence>
<dbReference type="RefSeq" id="XP_003959382.1">
    <property type="nucleotide sequence ID" value="XM_003959333.1"/>
</dbReference>
<dbReference type="GeneID" id="13883897"/>
<dbReference type="Pfam" id="PF25669">
    <property type="entry name" value="SMP_MUG190-like"/>
    <property type="match status" value="1"/>
</dbReference>
<evidence type="ECO:0000256" key="9">
    <source>
        <dbReference type="SAM" id="Coils"/>
    </source>
</evidence>
<dbReference type="KEGG" id="kaf:KAFR_0J01830"/>
<dbReference type="InterPro" id="IPR017147">
    <property type="entry name" value="Tricalbin"/>
</dbReference>
<dbReference type="InterPro" id="IPR035892">
    <property type="entry name" value="C2_domain_sf"/>
</dbReference>
<dbReference type="InterPro" id="IPR037762">
    <property type="entry name" value="C2C_Tricalbin"/>
</dbReference>
<feature type="domain" description="C2" evidence="12">
    <location>
        <begin position="361"/>
        <end position="484"/>
    </location>
</feature>
<dbReference type="Gene3D" id="2.60.40.150">
    <property type="entry name" value="C2 domain"/>
    <property type="match status" value="3"/>
</dbReference>
<evidence type="ECO:0000256" key="11">
    <source>
        <dbReference type="SAM" id="Phobius"/>
    </source>
</evidence>
<evidence type="ECO:0000256" key="4">
    <source>
        <dbReference type="ARBA" id="ARBA00022737"/>
    </source>
</evidence>
<keyword evidence="4" id="KW-0677">Repeat</keyword>
<keyword evidence="2" id="KW-0813">Transport</keyword>
<dbReference type="FunFam" id="2.60.40.150:FF:000226">
    <property type="entry name" value="Tcb1p"/>
    <property type="match status" value="1"/>
</dbReference>
<evidence type="ECO:0000256" key="8">
    <source>
        <dbReference type="ARBA" id="ARBA00023136"/>
    </source>
</evidence>
<feature type="transmembrane region" description="Helical" evidence="11">
    <location>
        <begin position="125"/>
        <end position="142"/>
    </location>
</feature>
<dbReference type="GO" id="GO:0008289">
    <property type="term" value="F:lipid binding"/>
    <property type="evidence" value="ECO:0007669"/>
    <property type="project" value="UniProtKB-KW"/>
</dbReference>
<sequence>MVAKEEVTTAVKLETTSGKTAEGLEPQHLKHAKTSANISEAKAEHVGTTKVNRKRVDASYVGWQQIGGWEEKDVLTAEDELLDLNRETILNSIVPDSLYGDWYHSVAIFFVAGFLSFLFGYWKFSLAPVFLVVLVTCIFYRTNAKKYRASIRDLVQKEFTVQKVEDDYESLEWLNSLLDKYWPIIEPSVSKIVVEQVNEVLATNENIPTFVSAVWLDQFTLGIKPPRIDLAKTFQHTDSDVVVMDWGISFTPHDLSDTTAKQLRNYVNQKVVVKATMFGITIPVSVSDVAFRAQTRVRFKLMTPFPHVETVNVQLLEVPKIDFKACLLGDSVFNWEILSIPGLYALIDRMAAKYMGPVLLPPFSLQLNIPQLLSNSNLSIGVLEVTIKNAKNIKRSTDILNTSVDPYLTFEFLGKTVGKTRIVRDTLNPIWNETMYLLLSTFTDPLTITLYDKREALKDKQIGRVEYNLNSLHDETTQRDLKCHFLRNSKPIGDLNFDLRFFPTLQAKKLPNGIVEELPDLNTGIAKVIIEEIDGVNETGKKQSYYVDLYMNAKRVLTTGKVATDEDIFKFNEQYEAVISDRRLTRYRFIIKDSKTDEIVGSTVQSLSDLIDRTEVDNKLIPVKGDSKAQLKITTYWKPVALDIGSNAIAYTPPIGVMRVYLSKATGLKNLEKIGKIDPYAKVLVNGISRGRTVEQPQTLNPVWNQPIYVAVTSPNQRLTLEVMDVETINKDRSVGKFDLKIQEYFKKDNKDRYVEHINKSQQYGRLITKKGPMGELSYYLSFYPVHPVMSLEEIQDSKKVQERKIDFEKRKAGIDEKKLSTEARQKYEEEKMELQELEFLYSNKIKMDLNELLTYKSGVLAVTVLDGELPQAGLYVQAFFDSNGYPRFTSPKIPTRIVKTGWTGDVVIKELDVSETIFRVTKHKNASRVEDAFCEVKIHTLDLVKSCYYKPSIINMAGEGIGKIMVQISWFPLNVEELPQSDLMSNEGDLTVLAKSAEGLDAADTNGFSDPYLKFYVNESEDKAFKTHIEKKTLNPVWNETGVISIKNRVNDTLHIKVMDWDATSADDLLGWAEVKLSQVKPHETTELDVPVINEQGKDAGIIHLEFKFEPKYVINVNKKETKAGDLASKGIGSGLKAGGTIVNAGGKVIDTGFGTIGKIGKGVGKGVFGRKGGNKKSA</sequence>
<dbReference type="CDD" id="cd04044">
    <property type="entry name" value="C2A_Tricalbin-like"/>
    <property type="match status" value="1"/>
</dbReference>
<evidence type="ECO:0000256" key="1">
    <source>
        <dbReference type="ARBA" id="ARBA00004370"/>
    </source>
</evidence>
<feature type="domain" description="C2" evidence="12">
    <location>
        <begin position="638"/>
        <end position="755"/>
    </location>
</feature>
<feature type="coiled-coil region" evidence="9">
    <location>
        <begin position="792"/>
        <end position="841"/>
    </location>
</feature>
<keyword evidence="8 11" id="KW-0472">Membrane</keyword>
<dbReference type="STRING" id="1071382.H2B0U7"/>
<dbReference type="PROSITE" id="PS50004">
    <property type="entry name" value="C2"/>
    <property type="match status" value="3"/>
</dbReference>
<evidence type="ECO:0000256" key="6">
    <source>
        <dbReference type="ARBA" id="ARBA00023055"/>
    </source>
</evidence>
<dbReference type="Proteomes" id="UP000005220">
    <property type="component" value="Chromosome 10"/>
</dbReference>
<keyword evidence="7" id="KW-0446">Lipid-binding</keyword>
<dbReference type="Pfam" id="PF24920">
    <property type="entry name" value="C2_TCB1"/>
    <property type="match status" value="1"/>
</dbReference>
<dbReference type="GO" id="GO:0032541">
    <property type="term" value="C:cortical endoplasmic reticulum"/>
    <property type="evidence" value="ECO:0007669"/>
    <property type="project" value="EnsemblFungi"/>
</dbReference>
<dbReference type="SUPFAM" id="SSF49562">
    <property type="entry name" value="C2 domain (Calcium/lipid-binding domain, CaLB)"/>
    <property type="match status" value="3"/>
</dbReference>
<feature type="region of interest" description="Disordered" evidence="10">
    <location>
        <begin position="1"/>
        <end position="24"/>
    </location>
</feature>
<gene>
    <name evidence="14" type="primary">KAFR0J01830</name>
    <name evidence="14" type="ORF">KAFR_0J01830</name>
</gene>
<dbReference type="PANTHER" id="PTHR46980">
    <property type="entry name" value="TRICALBIN-1-RELATED"/>
    <property type="match status" value="1"/>
</dbReference>
<organism evidence="14 15">
    <name type="scientific">Kazachstania africana (strain ATCC 22294 / BCRC 22015 / CBS 2517 / CECT 1963 / NBRC 1671 / NRRL Y-8276)</name>
    <name type="common">Yeast</name>
    <name type="synonym">Kluyveromyces africanus</name>
    <dbReference type="NCBI Taxonomy" id="1071382"/>
    <lineage>
        <taxon>Eukaryota</taxon>
        <taxon>Fungi</taxon>
        <taxon>Dikarya</taxon>
        <taxon>Ascomycota</taxon>
        <taxon>Saccharomycotina</taxon>
        <taxon>Saccharomycetes</taxon>
        <taxon>Saccharomycetales</taxon>
        <taxon>Saccharomycetaceae</taxon>
        <taxon>Kazachstania</taxon>
    </lineage>
</organism>
<dbReference type="GO" id="GO:0055091">
    <property type="term" value="P:phospholipid homeostasis"/>
    <property type="evidence" value="ECO:0007669"/>
    <property type="project" value="EnsemblFungi"/>
</dbReference>
<dbReference type="FunCoup" id="H2B0U7">
    <property type="interactions" value="195"/>
</dbReference>
<evidence type="ECO:0000256" key="3">
    <source>
        <dbReference type="ARBA" id="ARBA00022692"/>
    </source>
</evidence>
<evidence type="ECO:0000259" key="12">
    <source>
        <dbReference type="PROSITE" id="PS50004"/>
    </source>
</evidence>
<evidence type="ECO:0000313" key="14">
    <source>
        <dbReference type="EMBL" id="CCF60247.1"/>
    </source>
</evidence>
<dbReference type="GO" id="GO:0035621">
    <property type="term" value="P:ER to Golgi ceramide transport"/>
    <property type="evidence" value="ECO:0007669"/>
    <property type="project" value="EnsemblFungi"/>
</dbReference>
<dbReference type="CDD" id="cd04045">
    <property type="entry name" value="C2C_Tricalbin-like"/>
    <property type="match status" value="1"/>
</dbReference>
<evidence type="ECO:0008006" key="16">
    <source>
        <dbReference type="Google" id="ProtNLM"/>
    </source>
</evidence>
<comment type="subcellular location">
    <subcellularLocation>
        <location evidence="1">Membrane</location>
    </subcellularLocation>
</comment>
<dbReference type="AlphaFoldDB" id="H2B0U7"/>
<feature type="domain" description="C2" evidence="12">
    <location>
        <begin position="968"/>
        <end position="1091"/>
    </location>
</feature>
<dbReference type="GO" id="GO:0090158">
    <property type="term" value="P:endoplasmic reticulum membrane organization"/>
    <property type="evidence" value="ECO:0007669"/>
    <property type="project" value="EnsemblFungi"/>
</dbReference>
<dbReference type="InterPro" id="IPR000008">
    <property type="entry name" value="C2_dom"/>
</dbReference>
<keyword evidence="9" id="KW-0175">Coiled coil</keyword>
<dbReference type="EMBL" id="HE650830">
    <property type="protein sequence ID" value="CCF60247.1"/>
    <property type="molecule type" value="Genomic_DNA"/>
</dbReference>
<dbReference type="SMART" id="SM00239">
    <property type="entry name" value="C2"/>
    <property type="match status" value="4"/>
</dbReference>
<dbReference type="eggNOG" id="KOG1012">
    <property type="taxonomic scope" value="Eukaryota"/>
</dbReference>
<dbReference type="CDD" id="cd04040">
    <property type="entry name" value="C2D_Tricalbin-like"/>
    <property type="match status" value="1"/>
</dbReference>
<evidence type="ECO:0000256" key="2">
    <source>
        <dbReference type="ARBA" id="ARBA00022448"/>
    </source>
</evidence>
<protein>
    <recommendedName>
        <fullName evidence="16">Tricalbin</fullName>
    </recommendedName>
</protein>
<dbReference type="Pfam" id="PF00168">
    <property type="entry name" value="C2"/>
    <property type="match status" value="3"/>
</dbReference>
<dbReference type="InterPro" id="IPR056910">
    <property type="entry name" value="TCB1-3_C2"/>
</dbReference>
<dbReference type="InterPro" id="IPR052455">
    <property type="entry name" value="Tricalbin_domain"/>
</dbReference>
<evidence type="ECO:0000256" key="10">
    <source>
        <dbReference type="SAM" id="MobiDB-lite"/>
    </source>
</evidence>
<dbReference type="PROSITE" id="PS51847">
    <property type="entry name" value="SMP"/>
    <property type="match status" value="1"/>
</dbReference>
<keyword evidence="15" id="KW-1185">Reference proteome</keyword>
<keyword evidence="6" id="KW-0445">Lipid transport</keyword>
<accession>H2B0U7</accession>
<dbReference type="InterPro" id="IPR037756">
    <property type="entry name" value="C2D_Tricalbin"/>
</dbReference>
<evidence type="ECO:0000256" key="5">
    <source>
        <dbReference type="ARBA" id="ARBA00022989"/>
    </source>
</evidence>
<dbReference type="InterPro" id="IPR037761">
    <property type="entry name" value="C2A_Tricalbin"/>
</dbReference>
<keyword evidence="3 11" id="KW-0812">Transmembrane</keyword>
<dbReference type="HOGENOM" id="CLU_001661_1_1_1"/>
<keyword evidence="5 11" id="KW-1133">Transmembrane helix</keyword>
<proteinExistence type="predicted"/>
<feature type="domain" description="SMP-LTD" evidence="13">
    <location>
        <begin position="167"/>
        <end position="370"/>
    </location>
</feature>
<dbReference type="GO" id="GO:0016020">
    <property type="term" value="C:membrane"/>
    <property type="evidence" value="ECO:0007669"/>
    <property type="project" value="UniProtKB-SubCell"/>
</dbReference>
<evidence type="ECO:0000259" key="13">
    <source>
        <dbReference type="PROSITE" id="PS51847"/>
    </source>
</evidence>
<feature type="transmembrane region" description="Helical" evidence="11">
    <location>
        <begin position="271"/>
        <end position="291"/>
    </location>
</feature>
<dbReference type="PANTHER" id="PTHR46980:SF2">
    <property type="entry name" value="TRICALBIN-1-RELATED"/>
    <property type="match status" value="1"/>
</dbReference>
<reference evidence="14 15" key="1">
    <citation type="journal article" date="2011" name="Proc. Natl. Acad. Sci. U.S.A.">
        <title>Evolutionary erosion of yeast sex chromosomes by mating-type switching accidents.</title>
        <authorList>
            <person name="Gordon J.L."/>
            <person name="Armisen D."/>
            <person name="Proux-Wera E."/>
            <person name="Oheigeartaigh S.S."/>
            <person name="Byrne K.P."/>
            <person name="Wolfe K.H."/>
        </authorList>
    </citation>
    <scope>NUCLEOTIDE SEQUENCE [LARGE SCALE GENOMIC DNA]</scope>
    <source>
        <strain evidence="15">ATCC 22294 / BCRC 22015 / CBS 2517 / CECT 1963 / NBRC 1671 / NRRL Y-8276</strain>
    </source>
</reference>